<evidence type="ECO:0000313" key="9">
    <source>
        <dbReference type="EMBL" id="LAC21320.1"/>
    </source>
</evidence>
<feature type="region of interest" description="Disordered" evidence="7">
    <location>
        <begin position="602"/>
        <end position="637"/>
    </location>
</feature>
<dbReference type="GO" id="GO:0009395">
    <property type="term" value="P:phospholipid catabolic process"/>
    <property type="evidence" value="ECO:0007669"/>
    <property type="project" value="TreeGrafter"/>
</dbReference>
<evidence type="ECO:0000259" key="8">
    <source>
        <dbReference type="PROSITE" id="PS50035"/>
    </source>
</evidence>
<dbReference type="FunFam" id="3.30.870.10:FF:000011">
    <property type="entry name" value="Phospholipase"/>
    <property type="match status" value="1"/>
</dbReference>
<evidence type="ECO:0000256" key="2">
    <source>
        <dbReference type="ARBA" id="ARBA00012027"/>
    </source>
</evidence>
<accession>A0A6A7FSV3</accession>
<keyword evidence="5" id="KW-0442">Lipid degradation</keyword>
<dbReference type="PROSITE" id="PS50035">
    <property type="entry name" value="PLD"/>
    <property type="match status" value="2"/>
</dbReference>
<dbReference type="CDD" id="cd09141">
    <property type="entry name" value="PLDc_vPLD1_2_yPLD_like_2"/>
    <property type="match status" value="1"/>
</dbReference>
<name>A0A6A7FSV3_9CRUS</name>
<dbReference type="PANTHER" id="PTHR18896">
    <property type="entry name" value="PHOSPHOLIPASE D"/>
    <property type="match status" value="1"/>
</dbReference>
<feature type="compositionally biased region" description="Basic and acidic residues" evidence="7">
    <location>
        <begin position="995"/>
        <end position="1013"/>
    </location>
</feature>
<dbReference type="SMART" id="SM00233">
    <property type="entry name" value="PH"/>
    <property type="match status" value="1"/>
</dbReference>
<feature type="region of interest" description="Disordered" evidence="7">
    <location>
        <begin position="657"/>
        <end position="713"/>
    </location>
</feature>
<evidence type="ECO:0000256" key="1">
    <source>
        <dbReference type="ARBA" id="ARBA00000798"/>
    </source>
</evidence>
<feature type="compositionally biased region" description="Polar residues" evidence="7">
    <location>
        <begin position="820"/>
        <end position="842"/>
    </location>
</feature>
<sequence length="1644" mass="183456">MAGSEVIRYIDEPDDEDEEDNYPDVRWQGDEDPGSERYEIEGGDAAGRGSRKQGLAARLSSLSLAEEDASQDVLGMLSPDLFLHHDADTNASTTDTGVKAWSCNYAEVRFKDVMSEVYRRAAPVHVSLLALEPIPSALLFFNQYRVVLELQHAGFRWQVHTRLKNITSLHNKLALYRVKLRVPAATQKARDRRNSLRQQLQHGGDGRARRQSGEGVNSNACEADTGDCSTPGNPTLHMTHSYHTSSSRSSSKRAVKFPRKSLARMDNNTADDLQLYLRNLMLHPLFRSHRDVLALFEISALSFVPGFGCKLKEGFVKKRSGGYGAGYGCCAFISCRLCENCAGQYRERWLVLKDSYLFFIAPLTGKVRGVMLMDRDFQVSNGFRHTGINNGLVITSLSRRLVMMCDNDQSEKDWSAEIRRVQYEHAADFCSRGNRHNSFAPIRHAALANWYVDGNRYMWDVADAIDGAQEEIYITDWWLSPDIYMKRPDLTATQWRLSEVLRRAAARNVKVFVLLYKEVELALGLNSLYTKHALDNMHENIKVLRHPDHGGGGTLYWAHHEKLVIIDQQHAFVSGIDLCYGRWDDYRHRLVDLGYAGIQKKAPPAAAAGTTGTKIKNDSATDSKRKSDTKVHRASHSSIGHLVMGTQLLMETVQNATSMGNSPADTAPSSPVLPPKITHFDEENSQSSSSKQSTIKRRPLDSSVPLQSDTDNKISGQINTAATFGSESSLPVTPDDTDAHHKALSSSLDISASVNDKYSTSVSLSTMNFTSDSATYGSLNVTQTTEIDKTKSSGDSSAASSLRNIPDIVEEIVRRRRQKQMNASQLASNKSNSEAEQQANSTSDDELLPDSVDTTPAHNRATAKLQLEKDRPSSDPVRISMRKLSSFLPKGSSIRKQKRSRTTSDSVRRRNSLEMIDAKTGKERLRRCGTKSDGDDLSADERCNSKSIQDTRWQQQDNYTRQPNTSRRDHSPRPDHSPSHHSTSRIDDSPTIEIYPREDTYPGDTDYSKREDPLISESIYPKGSGGRPGRRVSVAANRKLGAVKNRGRDLVGGMKSKGTDVKNWTRRKMPVLNRVDSANSEAEMEVVAKRTKKSVGRWKERVLTARGRQQKQNESGRAESTVSSLLLDHAPTLYDSPSVHLWVGKDYVNWITKDLANPDEPFSDSVDRRSTPRMPWHDIGLYVEGPAARDAARHFVQRWNAVKNEKVKSNEKYPYLLPRTYDPNSFTPARSMLHRQRVTCQVVRSVGEWSAGQHESERSIYNAYVAAIRDSEHYIYVENQFFISLSSGASRGDVQNRIATAIVDRIVRAHRSNRKFRVFVVLPLLPAFEGQIGTPSGTAMQFLLHYTYSTIVRGENSLLSTLEKQGVSDWRDYISFSSLRSHDWLDGHLVSELIYIHSKLLIVDDRLVIAGSANINDRSMLGTRDSEVALLIQDEEFEDGLMNGEPYQRGKFAGSLRQYLFSEHLGLIADTSATTADAFSNKNKSGSRDTTDDARAAALTFIKNALSSINKTKDTADVSPGDDATSLAAAKALRQHPKATLKDIVDPISDHFFKDVWLFTAATNTNIYDDVFSCYPTDRVQTFDAVNKLRCAVPLATTNPSEASAALAGVQGNVVQFPLLFLSEEELKPGIGTKEALLPADTWT</sequence>
<feature type="region of interest" description="Disordered" evidence="7">
    <location>
        <begin position="1"/>
        <end position="51"/>
    </location>
</feature>
<feature type="compositionally biased region" description="Polar residues" evidence="7">
    <location>
        <begin position="945"/>
        <end position="965"/>
    </location>
</feature>
<feature type="compositionally biased region" description="Acidic residues" evidence="7">
    <location>
        <begin position="12"/>
        <end position="22"/>
    </location>
</feature>
<dbReference type="GO" id="GO:0060627">
    <property type="term" value="P:regulation of vesicle-mediated transport"/>
    <property type="evidence" value="ECO:0007669"/>
    <property type="project" value="TreeGrafter"/>
</dbReference>
<evidence type="ECO:0000256" key="5">
    <source>
        <dbReference type="ARBA" id="ARBA00022963"/>
    </source>
</evidence>
<evidence type="ECO:0000256" key="7">
    <source>
        <dbReference type="SAM" id="MobiDB-lite"/>
    </source>
</evidence>
<dbReference type="EC" id="3.1.4.4" evidence="2"/>
<evidence type="ECO:0000256" key="4">
    <source>
        <dbReference type="ARBA" id="ARBA00022801"/>
    </source>
</evidence>
<dbReference type="InterPro" id="IPR001736">
    <property type="entry name" value="PLipase_D/transphosphatidylase"/>
</dbReference>
<dbReference type="SMART" id="SM00155">
    <property type="entry name" value="PLDc"/>
    <property type="match status" value="2"/>
</dbReference>
<dbReference type="SUPFAM" id="SSF50729">
    <property type="entry name" value="PH domain-like"/>
    <property type="match status" value="1"/>
</dbReference>
<feature type="compositionally biased region" description="Basic and acidic residues" evidence="7">
    <location>
        <begin position="906"/>
        <end position="923"/>
    </location>
</feature>
<dbReference type="InterPro" id="IPR015679">
    <property type="entry name" value="PLipase_D_fam"/>
</dbReference>
<organism evidence="9">
    <name type="scientific">Hirondellea gigas</name>
    <dbReference type="NCBI Taxonomy" id="1518452"/>
    <lineage>
        <taxon>Eukaryota</taxon>
        <taxon>Metazoa</taxon>
        <taxon>Ecdysozoa</taxon>
        <taxon>Arthropoda</taxon>
        <taxon>Crustacea</taxon>
        <taxon>Multicrustacea</taxon>
        <taxon>Malacostraca</taxon>
        <taxon>Eumalacostraca</taxon>
        <taxon>Peracarida</taxon>
        <taxon>Amphipoda</taxon>
        <taxon>Amphilochidea</taxon>
        <taxon>Lysianassida</taxon>
        <taxon>Lysianassidira</taxon>
        <taxon>Lysianassoidea</taxon>
        <taxon>Lysianassidae</taxon>
        <taxon>Hirondellea</taxon>
    </lineage>
</organism>
<dbReference type="Gene3D" id="3.30.870.10">
    <property type="entry name" value="Endonuclease Chain A"/>
    <property type="match status" value="3"/>
</dbReference>
<dbReference type="Pfam" id="PF13091">
    <property type="entry name" value="PLDc_2"/>
    <property type="match status" value="1"/>
</dbReference>
<feature type="compositionally biased region" description="Polar residues" evidence="7">
    <location>
        <begin position="704"/>
        <end position="713"/>
    </location>
</feature>
<comment type="catalytic activity">
    <reaction evidence="1">
        <text>a 1,2-diacyl-sn-glycero-3-phosphocholine + H2O = a 1,2-diacyl-sn-glycero-3-phosphate + choline + H(+)</text>
        <dbReference type="Rhea" id="RHEA:14445"/>
        <dbReference type="ChEBI" id="CHEBI:15354"/>
        <dbReference type="ChEBI" id="CHEBI:15377"/>
        <dbReference type="ChEBI" id="CHEBI:15378"/>
        <dbReference type="ChEBI" id="CHEBI:57643"/>
        <dbReference type="ChEBI" id="CHEBI:58608"/>
        <dbReference type="EC" id="3.1.4.4"/>
    </reaction>
</comment>
<proteinExistence type="evidence at transcript level"/>
<dbReference type="SUPFAM" id="SSF56024">
    <property type="entry name" value="Phospholipase D/nuclease"/>
    <property type="match status" value="3"/>
</dbReference>
<feature type="region of interest" description="Disordered" evidence="7">
    <location>
        <begin position="186"/>
        <end position="227"/>
    </location>
</feature>
<feature type="domain" description="PLD phosphodiesterase" evidence="8">
    <location>
        <begin position="555"/>
        <end position="582"/>
    </location>
</feature>
<dbReference type="InterPro" id="IPR001849">
    <property type="entry name" value="PH_domain"/>
</dbReference>
<feature type="compositionally biased region" description="Basic and acidic residues" evidence="7">
    <location>
        <begin position="930"/>
        <end position="944"/>
    </location>
</feature>
<keyword evidence="6" id="KW-0443">Lipid metabolism</keyword>
<feature type="compositionally biased region" description="Low complexity" evidence="7">
    <location>
        <begin position="602"/>
        <end position="614"/>
    </location>
</feature>
<reference evidence="9" key="1">
    <citation type="submission" date="2017-11" db="EMBL/GenBank/DDBJ databases">
        <title>The sensing device of the deep-sea amphipod.</title>
        <authorList>
            <person name="Kobayashi H."/>
            <person name="Nagahama T."/>
            <person name="Arai W."/>
            <person name="Sasagawa Y."/>
            <person name="Umeda M."/>
            <person name="Hayashi T."/>
            <person name="Nikaido I."/>
            <person name="Watanabe H."/>
            <person name="Oguri K."/>
            <person name="Kitazato H."/>
            <person name="Fujioka K."/>
            <person name="Kido Y."/>
            <person name="Takami H."/>
        </authorList>
    </citation>
    <scope>NUCLEOTIDE SEQUENCE</scope>
    <source>
        <tissue evidence="9">Whole body</tissue>
    </source>
</reference>
<dbReference type="Gene3D" id="2.30.29.30">
    <property type="entry name" value="Pleckstrin-homology domain (PH domain)/Phosphotyrosine-binding domain (PTB)"/>
    <property type="match status" value="1"/>
</dbReference>
<dbReference type="InterPro" id="IPR025202">
    <property type="entry name" value="PLD-like_dom"/>
</dbReference>
<dbReference type="InterPro" id="IPR011993">
    <property type="entry name" value="PH-like_dom_sf"/>
</dbReference>
<evidence type="ECO:0000256" key="6">
    <source>
        <dbReference type="ARBA" id="ARBA00023098"/>
    </source>
</evidence>
<feature type="compositionally biased region" description="Basic and acidic residues" evidence="7">
    <location>
        <begin position="615"/>
        <end position="631"/>
    </location>
</feature>
<feature type="region of interest" description="Disordered" evidence="7">
    <location>
        <begin position="816"/>
        <end position="1032"/>
    </location>
</feature>
<dbReference type="CDD" id="cd09138">
    <property type="entry name" value="PLDc_vPLD1_2_yPLD_like_1"/>
    <property type="match status" value="1"/>
</dbReference>
<keyword evidence="3" id="KW-0677">Repeat</keyword>
<keyword evidence="4" id="KW-0378">Hydrolase</keyword>
<protein>
    <recommendedName>
        <fullName evidence="2">phospholipase D</fullName>
        <ecNumber evidence="2">3.1.4.4</ecNumber>
    </recommendedName>
</protein>
<dbReference type="PANTHER" id="PTHR18896:SF76">
    <property type="entry name" value="PHOSPHOLIPASE"/>
    <property type="match status" value="1"/>
</dbReference>
<dbReference type="EMBL" id="IACT01002013">
    <property type="protein sequence ID" value="LAC21320.1"/>
    <property type="molecule type" value="mRNA"/>
</dbReference>
<dbReference type="Pfam" id="PF00614">
    <property type="entry name" value="PLDc"/>
    <property type="match status" value="1"/>
</dbReference>
<feature type="domain" description="PLD phosphodiesterase" evidence="8">
    <location>
        <begin position="1392"/>
        <end position="1419"/>
    </location>
</feature>
<feature type="compositionally biased region" description="Basic and acidic residues" evidence="7">
    <location>
        <begin position="966"/>
        <end position="988"/>
    </location>
</feature>
<evidence type="ECO:0000256" key="3">
    <source>
        <dbReference type="ARBA" id="ARBA00022737"/>
    </source>
</evidence>
<feature type="compositionally biased region" description="Polar residues" evidence="7">
    <location>
        <begin position="657"/>
        <end position="669"/>
    </location>
</feature>
<dbReference type="GO" id="GO:0004630">
    <property type="term" value="F:phospholipase D activity"/>
    <property type="evidence" value="ECO:0007669"/>
    <property type="project" value="UniProtKB-EC"/>
</dbReference>